<gene>
    <name evidence="1" type="ORF">dnl_13720</name>
</gene>
<evidence type="ECO:0000313" key="1">
    <source>
        <dbReference type="EMBL" id="QTA79119.1"/>
    </source>
</evidence>
<dbReference type="EMBL" id="CP061799">
    <property type="protein sequence ID" value="QTA79119.1"/>
    <property type="molecule type" value="Genomic_DNA"/>
</dbReference>
<organism evidence="1 2">
    <name type="scientific">Desulfonema limicola</name>
    <dbReference type="NCBI Taxonomy" id="45656"/>
    <lineage>
        <taxon>Bacteria</taxon>
        <taxon>Pseudomonadati</taxon>
        <taxon>Thermodesulfobacteriota</taxon>
        <taxon>Desulfobacteria</taxon>
        <taxon>Desulfobacterales</taxon>
        <taxon>Desulfococcaceae</taxon>
        <taxon>Desulfonema</taxon>
    </lineage>
</organism>
<dbReference type="RefSeq" id="WP_207690902.1">
    <property type="nucleotide sequence ID" value="NZ_CP061799.1"/>
</dbReference>
<dbReference type="InterPro" id="IPR029044">
    <property type="entry name" value="Nucleotide-diphossugar_trans"/>
</dbReference>
<protein>
    <submittedName>
        <fullName evidence="1">Transferase-domain-containing protein</fullName>
    </submittedName>
</protein>
<dbReference type="Proteomes" id="UP000663720">
    <property type="component" value="Chromosome"/>
</dbReference>
<keyword evidence="1" id="KW-0808">Transferase</keyword>
<reference evidence="1" key="1">
    <citation type="journal article" date="2021" name="Microb. Physiol.">
        <title>Proteogenomic Insights into the Physiology of Marine, Sulfate-Reducing, Filamentous Desulfonema limicola and Desulfonema magnum.</title>
        <authorList>
            <person name="Schnaars V."/>
            <person name="Wohlbrand L."/>
            <person name="Scheve S."/>
            <person name="Hinrichs C."/>
            <person name="Reinhardt R."/>
            <person name="Rabus R."/>
        </authorList>
    </citation>
    <scope>NUCLEOTIDE SEQUENCE</scope>
    <source>
        <strain evidence="1">5ac10</strain>
    </source>
</reference>
<dbReference type="AlphaFoldDB" id="A0A975B5H6"/>
<dbReference type="GO" id="GO:0016740">
    <property type="term" value="F:transferase activity"/>
    <property type="evidence" value="ECO:0007669"/>
    <property type="project" value="UniProtKB-KW"/>
</dbReference>
<accession>A0A975B5H6</accession>
<dbReference type="SUPFAM" id="SSF53448">
    <property type="entry name" value="Nucleotide-diphospho-sugar transferases"/>
    <property type="match status" value="1"/>
</dbReference>
<keyword evidence="2" id="KW-1185">Reference proteome</keyword>
<evidence type="ECO:0000313" key="2">
    <source>
        <dbReference type="Proteomes" id="UP000663720"/>
    </source>
</evidence>
<proteinExistence type="predicted"/>
<dbReference type="Gene3D" id="3.90.550.10">
    <property type="entry name" value="Spore Coat Polysaccharide Biosynthesis Protein SpsA, Chain A"/>
    <property type="match status" value="1"/>
</dbReference>
<dbReference type="KEGG" id="dli:dnl_13720"/>
<name>A0A975B5H6_9BACT</name>
<sequence>MKEKLIFLYYFFLGGSWHKLENPKNGYSVILPVLPEFYGITEYNLRFMTSCDLADCNEIIVVSDSPKYYNENLNAVNRYSNIVNIKYIVISNFKRLLIKFHKTSHVIHAANLITGINHSKSKYIFIHDMDFFITEKNHMKKIFDQITREQLNLISSYSRTYPTGKAPATYELLLSRQFITSRPPYFLFGCNINGKWYSTLTRFYIEAKTGREKLMDSDIGIHFKHLFDRYRAFEKQKTSFVDLKYSIFMLFVLSKANPCVKHNLLETLDEYFNMVKIEKMPYLEKLEKYFLLMTGSPLISKKEREFMMSCFKSLKDRLS</sequence>